<protein>
    <submittedName>
        <fullName evidence="1">Uncharacterized protein</fullName>
    </submittedName>
</protein>
<dbReference type="PATRIC" id="fig|742817.3.peg.897"/>
<sequence length="69" mass="8322">MKHTNNEVSTSGWYGMEHHKEIHTIDFYRFINMETLCRLHPELFNPDVWLSDNPLKITRPKKAKLVKRK</sequence>
<dbReference type="HOGENOM" id="CLU_2771819_0_0_10"/>
<name>H1DF06_9BACT</name>
<reference evidence="1 2" key="1">
    <citation type="submission" date="2012-01" db="EMBL/GenBank/DDBJ databases">
        <title>The Genome Sequence of Odoribacter laneus YIT 12061.</title>
        <authorList>
            <consortium name="The Broad Institute Genome Sequencing Platform"/>
            <person name="Earl A."/>
            <person name="Ward D."/>
            <person name="Feldgarden M."/>
            <person name="Gevers D."/>
            <person name="Morotomi M."/>
            <person name="Young S.K."/>
            <person name="Zeng Q."/>
            <person name="Gargeya S."/>
            <person name="Fitzgerald M."/>
            <person name="Haas B."/>
            <person name="Abouelleil A."/>
            <person name="Alvarado L."/>
            <person name="Arachchi H.M."/>
            <person name="Berlin A."/>
            <person name="Chapman S.B."/>
            <person name="Gearin G."/>
            <person name="Goldberg J."/>
            <person name="Griggs A."/>
            <person name="Gujja S."/>
            <person name="Hansen M."/>
            <person name="Heiman D."/>
            <person name="Howarth C."/>
            <person name="Larimer J."/>
            <person name="Lui A."/>
            <person name="MacDonald P.J.P."/>
            <person name="McCowen C."/>
            <person name="Montmayeur A."/>
            <person name="Murphy C."/>
            <person name="Neiman D."/>
            <person name="Pearson M."/>
            <person name="Priest M."/>
            <person name="Roberts A."/>
            <person name="Saif S."/>
            <person name="Shea T."/>
            <person name="Sisk P."/>
            <person name="Stolte C."/>
            <person name="Sykes S."/>
            <person name="Wortman J."/>
            <person name="Nusbaum C."/>
            <person name="Birren B."/>
        </authorList>
    </citation>
    <scope>NUCLEOTIDE SEQUENCE [LARGE SCALE GENOMIC DNA]</scope>
    <source>
        <strain evidence="1 2">YIT 12061</strain>
    </source>
</reference>
<evidence type="ECO:0000313" key="1">
    <source>
        <dbReference type="EMBL" id="EHP49324.1"/>
    </source>
</evidence>
<dbReference type="RefSeq" id="WP_009135990.1">
    <property type="nucleotide sequence ID" value="NZ_JH594596.1"/>
</dbReference>
<dbReference type="Proteomes" id="UP000004892">
    <property type="component" value="Unassembled WGS sequence"/>
</dbReference>
<dbReference type="EMBL" id="ADMC01000014">
    <property type="protein sequence ID" value="EHP49324.1"/>
    <property type="molecule type" value="Genomic_DNA"/>
</dbReference>
<dbReference type="GeneID" id="98068444"/>
<accession>H1DF06</accession>
<organism evidence="1 2">
    <name type="scientific">Odoribacter laneus YIT 12061</name>
    <dbReference type="NCBI Taxonomy" id="742817"/>
    <lineage>
        <taxon>Bacteria</taxon>
        <taxon>Pseudomonadati</taxon>
        <taxon>Bacteroidota</taxon>
        <taxon>Bacteroidia</taxon>
        <taxon>Bacteroidales</taxon>
        <taxon>Odoribacteraceae</taxon>
        <taxon>Odoribacter</taxon>
    </lineage>
</organism>
<evidence type="ECO:0000313" key="2">
    <source>
        <dbReference type="Proteomes" id="UP000004892"/>
    </source>
</evidence>
<proteinExistence type="predicted"/>
<comment type="caution">
    <text evidence="1">The sequence shown here is derived from an EMBL/GenBank/DDBJ whole genome shotgun (WGS) entry which is preliminary data.</text>
</comment>
<gene>
    <name evidence="1" type="ORF">HMPREF9449_00842</name>
</gene>
<dbReference type="AlphaFoldDB" id="H1DF06"/>
<keyword evidence="2" id="KW-1185">Reference proteome</keyword>